<name>A0A9P5NQ87_GYMJU</name>
<sequence>MQEYPTNDAAVSGAFSYKSYVFDPRPTFPFLSAVNRYWIPNSPHANDPDALTLVMAHGAGFHKEQWEATINDLQAVIDRGQEKAKIREIWAIDAPNHGDSAILNEDILKLGYEYSFPWEEYARSIHLFLSGLGTGVGVDFSGHNLVGIGHSMGTIALALSVGHYPKIRYASLIHCELMMVPEAAVKHATDVVVRGSEKRRDIWPSKEDAYRTLKARGTWKTWDDRVLRSFVEFGLRPLPTSEYPDGKGVTLKCTRHQETACYRNSTGSRRIYHSFDKFIKQVPTHLIYGAINDYLTAEIIDDVINHKTGGVQNLASLSSVSSAGHMVVQINPSELAEKIYAALVVSSKSMCFSHITPKL</sequence>
<proteinExistence type="predicted"/>
<comment type="caution">
    <text evidence="2">The sequence shown here is derived from an EMBL/GenBank/DDBJ whole genome shotgun (WGS) entry which is preliminary data.</text>
</comment>
<evidence type="ECO:0000259" key="1">
    <source>
        <dbReference type="Pfam" id="PF12697"/>
    </source>
</evidence>
<dbReference type="PANTHER" id="PTHR43798:SF33">
    <property type="entry name" value="HYDROLASE, PUTATIVE (AFU_ORTHOLOGUE AFUA_2G14860)-RELATED"/>
    <property type="match status" value="1"/>
</dbReference>
<dbReference type="OrthoDB" id="94039at2759"/>
<dbReference type="EMBL" id="JADNYJ010000035">
    <property type="protein sequence ID" value="KAF8902627.1"/>
    <property type="molecule type" value="Genomic_DNA"/>
</dbReference>
<dbReference type="Proteomes" id="UP000724874">
    <property type="component" value="Unassembled WGS sequence"/>
</dbReference>
<dbReference type="Pfam" id="PF12697">
    <property type="entry name" value="Abhydrolase_6"/>
    <property type="match status" value="1"/>
</dbReference>
<dbReference type="InterPro" id="IPR000073">
    <property type="entry name" value="AB_hydrolase_1"/>
</dbReference>
<dbReference type="InterPro" id="IPR029058">
    <property type="entry name" value="AB_hydrolase_fold"/>
</dbReference>
<keyword evidence="2" id="KW-0378">Hydrolase</keyword>
<dbReference type="InterPro" id="IPR050266">
    <property type="entry name" value="AB_hydrolase_sf"/>
</dbReference>
<feature type="domain" description="AB hydrolase-1" evidence="1">
    <location>
        <begin position="53"/>
        <end position="250"/>
    </location>
</feature>
<dbReference type="AlphaFoldDB" id="A0A9P5NQ87"/>
<keyword evidence="3" id="KW-1185">Reference proteome</keyword>
<dbReference type="GO" id="GO:0016020">
    <property type="term" value="C:membrane"/>
    <property type="evidence" value="ECO:0007669"/>
    <property type="project" value="TreeGrafter"/>
</dbReference>
<accession>A0A9P5NQ87</accession>
<gene>
    <name evidence="2" type="ORF">CPB84DRAFT_1678680</name>
</gene>
<dbReference type="SUPFAM" id="SSF53474">
    <property type="entry name" value="alpha/beta-Hydrolases"/>
    <property type="match status" value="1"/>
</dbReference>
<reference evidence="2" key="1">
    <citation type="submission" date="2020-11" db="EMBL/GenBank/DDBJ databases">
        <authorList>
            <consortium name="DOE Joint Genome Institute"/>
            <person name="Ahrendt S."/>
            <person name="Riley R."/>
            <person name="Andreopoulos W."/>
            <person name="LaButti K."/>
            <person name="Pangilinan J."/>
            <person name="Ruiz-duenas F.J."/>
            <person name="Barrasa J.M."/>
            <person name="Sanchez-Garcia M."/>
            <person name="Camarero S."/>
            <person name="Miyauchi S."/>
            <person name="Serrano A."/>
            <person name="Linde D."/>
            <person name="Babiker R."/>
            <person name="Drula E."/>
            <person name="Ayuso-Fernandez I."/>
            <person name="Pacheco R."/>
            <person name="Padilla G."/>
            <person name="Ferreira P."/>
            <person name="Barriuso J."/>
            <person name="Kellner H."/>
            <person name="Castanera R."/>
            <person name="Alfaro M."/>
            <person name="Ramirez L."/>
            <person name="Pisabarro A.G."/>
            <person name="Kuo A."/>
            <person name="Tritt A."/>
            <person name="Lipzen A."/>
            <person name="He G."/>
            <person name="Yan M."/>
            <person name="Ng V."/>
            <person name="Cullen D."/>
            <person name="Martin F."/>
            <person name="Rosso M.-N."/>
            <person name="Henrissat B."/>
            <person name="Hibbett D."/>
            <person name="Martinez A.T."/>
            <person name="Grigoriev I.V."/>
        </authorList>
    </citation>
    <scope>NUCLEOTIDE SEQUENCE</scope>
    <source>
        <strain evidence="2">AH 44721</strain>
    </source>
</reference>
<dbReference type="PANTHER" id="PTHR43798">
    <property type="entry name" value="MONOACYLGLYCEROL LIPASE"/>
    <property type="match status" value="1"/>
</dbReference>
<protein>
    <submittedName>
        <fullName evidence="2">Alpha/beta hydrolase family-domain-containing protein</fullName>
    </submittedName>
</protein>
<organism evidence="2 3">
    <name type="scientific">Gymnopilus junonius</name>
    <name type="common">Spectacular rustgill mushroom</name>
    <name type="synonym">Gymnopilus spectabilis subsp. junonius</name>
    <dbReference type="NCBI Taxonomy" id="109634"/>
    <lineage>
        <taxon>Eukaryota</taxon>
        <taxon>Fungi</taxon>
        <taxon>Dikarya</taxon>
        <taxon>Basidiomycota</taxon>
        <taxon>Agaricomycotina</taxon>
        <taxon>Agaricomycetes</taxon>
        <taxon>Agaricomycetidae</taxon>
        <taxon>Agaricales</taxon>
        <taxon>Agaricineae</taxon>
        <taxon>Hymenogastraceae</taxon>
        <taxon>Gymnopilus</taxon>
    </lineage>
</organism>
<dbReference type="Gene3D" id="3.40.50.1820">
    <property type="entry name" value="alpha/beta hydrolase"/>
    <property type="match status" value="1"/>
</dbReference>
<evidence type="ECO:0000313" key="2">
    <source>
        <dbReference type="EMBL" id="KAF8902627.1"/>
    </source>
</evidence>
<dbReference type="GO" id="GO:0016787">
    <property type="term" value="F:hydrolase activity"/>
    <property type="evidence" value="ECO:0007669"/>
    <property type="project" value="UniProtKB-KW"/>
</dbReference>
<evidence type="ECO:0000313" key="3">
    <source>
        <dbReference type="Proteomes" id="UP000724874"/>
    </source>
</evidence>